<protein>
    <submittedName>
        <fullName evidence="3">Aminopeptidase P family protein</fullName>
    </submittedName>
</protein>
<accession>A0A5B8ZC67</accession>
<keyword evidence="3" id="KW-0645">Protease</keyword>
<dbReference type="InterPro" id="IPR000587">
    <property type="entry name" value="Creatinase_N"/>
</dbReference>
<evidence type="ECO:0000313" key="3">
    <source>
        <dbReference type="EMBL" id="QED49106.1"/>
    </source>
</evidence>
<keyword evidence="4" id="KW-1185">Reference proteome</keyword>
<dbReference type="SUPFAM" id="SSF55920">
    <property type="entry name" value="Creatinase/aminopeptidase"/>
    <property type="match status" value="1"/>
</dbReference>
<dbReference type="PRINTS" id="PR00599">
    <property type="entry name" value="MAPEPTIDASE"/>
</dbReference>
<sequence length="359" mass="40288">MEKINRLRERFHELGVDGMMIVHPWNRQYMSGFTGSNGVILISENEAKLITDYRYVEQAQNQAKDYEIVLHAGHTGHKGKIFEEVVVQANRMKISKLGFEQEHLSFGLFSRNEALFSAELIPTRDVIEKLRMIKSKEEIEKLRVAAEVTDQAYLHILNFVKAGISELDVAKELESFIHKHGCTTTSFSPIVASGYRSSLPHGRASEKIIEKGDMITIDFGANYQGYWADISRVIAVGEPSSELRHIHDVVLTSFENCVSALRPGLTDQEVDAFMRENIIKHGYNERSGTGTGHGIGLEVHEVPLFSILKDKILEENMVITVEPGIYLKGVGGARVEDVILITENGREVLTPSTKELLIL</sequence>
<dbReference type="EMBL" id="CP042593">
    <property type="protein sequence ID" value="QED49106.1"/>
    <property type="molecule type" value="Genomic_DNA"/>
</dbReference>
<dbReference type="InterPro" id="IPR029149">
    <property type="entry name" value="Creatin/AminoP/Spt16_N"/>
</dbReference>
<dbReference type="Pfam" id="PF00557">
    <property type="entry name" value="Peptidase_M24"/>
    <property type="match status" value="1"/>
</dbReference>
<dbReference type="GO" id="GO:0008235">
    <property type="term" value="F:metalloexopeptidase activity"/>
    <property type="evidence" value="ECO:0007669"/>
    <property type="project" value="UniProtKB-ARBA"/>
</dbReference>
<dbReference type="STRING" id="1742359.GCA_001439625_01584"/>
<dbReference type="OrthoDB" id="9806388at2"/>
<keyword evidence="3" id="KW-0378">Hydrolase</keyword>
<dbReference type="Gene3D" id="3.90.230.10">
    <property type="entry name" value="Creatinase/methionine aminopeptidase superfamily"/>
    <property type="match status" value="1"/>
</dbReference>
<organism evidence="3 4">
    <name type="scientific">Cytobacillus dafuensis</name>
    <name type="common">Bacillus dafuensis</name>
    <dbReference type="NCBI Taxonomy" id="1742359"/>
    <lineage>
        <taxon>Bacteria</taxon>
        <taxon>Bacillati</taxon>
        <taxon>Bacillota</taxon>
        <taxon>Bacilli</taxon>
        <taxon>Bacillales</taxon>
        <taxon>Bacillaceae</taxon>
        <taxon>Cytobacillus</taxon>
    </lineage>
</organism>
<dbReference type="Proteomes" id="UP000321555">
    <property type="component" value="Chromosome"/>
</dbReference>
<evidence type="ECO:0000259" key="1">
    <source>
        <dbReference type="Pfam" id="PF00557"/>
    </source>
</evidence>
<dbReference type="PANTHER" id="PTHR46112:SF3">
    <property type="entry name" value="AMINOPEPTIDASE YPDF"/>
    <property type="match status" value="1"/>
</dbReference>
<feature type="domain" description="Creatinase N-terminal" evidence="2">
    <location>
        <begin position="4"/>
        <end position="133"/>
    </location>
</feature>
<dbReference type="RefSeq" id="WP_057776722.1">
    <property type="nucleotide sequence ID" value="NZ_CP042593.1"/>
</dbReference>
<reference evidence="4" key="1">
    <citation type="submission" date="2019-08" db="EMBL/GenBank/DDBJ databases">
        <authorList>
            <person name="Zheng X."/>
        </authorList>
    </citation>
    <scope>NUCLEOTIDE SEQUENCE [LARGE SCALE GENOMIC DNA]</scope>
    <source>
        <strain evidence="4">FJAT-25496</strain>
    </source>
</reference>
<dbReference type="InterPro" id="IPR050659">
    <property type="entry name" value="Peptidase_M24B"/>
</dbReference>
<dbReference type="InterPro" id="IPR001714">
    <property type="entry name" value="Pept_M24_MAP"/>
</dbReference>
<proteinExistence type="predicted"/>
<dbReference type="AlphaFoldDB" id="A0A5B8ZC67"/>
<gene>
    <name evidence="3" type="ORF">FSZ17_18645</name>
</gene>
<name>A0A5B8ZC67_CYTDA</name>
<keyword evidence="3" id="KW-0031">Aminopeptidase</keyword>
<dbReference type="GO" id="GO:0004177">
    <property type="term" value="F:aminopeptidase activity"/>
    <property type="evidence" value="ECO:0007669"/>
    <property type="project" value="UniProtKB-KW"/>
</dbReference>
<feature type="domain" description="Peptidase M24" evidence="1">
    <location>
        <begin position="140"/>
        <end position="343"/>
    </location>
</feature>
<evidence type="ECO:0000313" key="4">
    <source>
        <dbReference type="Proteomes" id="UP000321555"/>
    </source>
</evidence>
<dbReference type="PANTHER" id="PTHR46112">
    <property type="entry name" value="AMINOPEPTIDASE"/>
    <property type="match status" value="1"/>
</dbReference>
<dbReference type="CDD" id="cd01092">
    <property type="entry name" value="APP-like"/>
    <property type="match status" value="1"/>
</dbReference>
<dbReference type="SUPFAM" id="SSF53092">
    <property type="entry name" value="Creatinase/prolidase N-terminal domain"/>
    <property type="match status" value="1"/>
</dbReference>
<dbReference type="Pfam" id="PF01321">
    <property type="entry name" value="Creatinase_N"/>
    <property type="match status" value="1"/>
</dbReference>
<dbReference type="Gene3D" id="3.40.350.10">
    <property type="entry name" value="Creatinase/prolidase N-terminal domain"/>
    <property type="match status" value="1"/>
</dbReference>
<dbReference type="InterPro" id="IPR036005">
    <property type="entry name" value="Creatinase/aminopeptidase-like"/>
</dbReference>
<evidence type="ECO:0000259" key="2">
    <source>
        <dbReference type="Pfam" id="PF01321"/>
    </source>
</evidence>
<dbReference type="InterPro" id="IPR000994">
    <property type="entry name" value="Pept_M24"/>
</dbReference>
<dbReference type="KEGG" id="bda:FSZ17_18645"/>